<dbReference type="InterPro" id="IPR013805">
    <property type="entry name" value="GrpE_CC"/>
</dbReference>
<keyword evidence="5" id="KW-0175">Coiled coil</keyword>
<dbReference type="Pfam" id="PF01025">
    <property type="entry name" value="GrpE"/>
    <property type="match status" value="1"/>
</dbReference>
<keyword evidence="7" id="KW-1185">Reference proteome</keyword>
<dbReference type="SUPFAM" id="SSF58014">
    <property type="entry name" value="Coiled-coil domain of nucleotide exchange factor GrpE"/>
    <property type="match status" value="1"/>
</dbReference>
<dbReference type="Gene3D" id="2.30.22.10">
    <property type="entry name" value="Head domain of nucleotide exchange factor GrpE"/>
    <property type="match status" value="1"/>
</dbReference>
<gene>
    <name evidence="3" type="primary">grpE</name>
    <name evidence="6" type="ORF">J2Z63_000436</name>
</gene>
<organism evidence="6 7">
    <name type="scientific">Mycoplasma yeatsii</name>
    <dbReference type="NCBI Taxonomy" id="51365"/>
    <lineage>
        <taxon>Bacteria</taxon>
        <taxon>Bacillati</taxon>
        <taxon>Mycoplasmatota</taxon>
        <taxon>Mollicutes</taxon>
        <taxon>Mycoplasmataceae</taxon>
        <taxon>Mycoplasma</taxon>
    </lineage>
</organism>
<dbReference type="Proteomes" id="UP001236620">
    <property type="component" value="Unassembled WGS sequence"/>
</dbReference>
<evidence type="ECO:0000256" key="4">
    <source>
        <dbReference type="RuleBase" id="RU004478"/>
    </source>
</evidence>
<dbReference type="CDD" id="cd00446">
    <property type="entry name" value="GrpE"/>
    <property type="match status" value="1"/>
</dbReference>
<dbReference type="Gene3D" id="3.90.20.20">
    <property type="match status" value="1"/>
</dbReference>
<keyword evidence="3" id="KW-0963">Cytoplasm</keyword>
<dbReference type="InterPro" id="IPR000740">
    <property type="entry name" value="GrpE"/>
</dbReference>
<dbReference type="HAMAP" id="MF_01151">
    <property type="entry name" value="GrpE"/>
    <property type="match status" value="1"/>
</dbReference>
<proteinExistence type="inferred from homology"/>
<comment type="function">
    <text evidence="3">Participates actively in the response to hyperosmotic and heat shock by preventing the aggregation of stress-denatured proteins, in association with DnaK and GrpE. It is the nucleotide exchange factor for DnaK and may function as a thermosensor. Unfolded proteins bind initially to DnaJ; upon interaction with the DnaJ-bound protein, DnaK hydrolyzes its bound ATP, resulting in the formation of a stable complex. GrpE releases ADP from DnaK; ATP binding to DnaK triggers the release of the substrate protein, thus completing the reaction cycle. Several rounds of ATP-dependent interactions between DnaJ, DnaK and GrpE are required for fully efficient folding.</text>
</comment>
<comment type="subunit">
    <text evidence="3">Homodimer.</text>
</comment>
<dbReference type="EMBL" id="JAUSWP010000003">
    <property type="protein sequence ID" value="MDQ0567791.1"/>
    <property type="molecule type" value="Genomic_DNA"/>
</dbReference>
<dbReference type="PANTHER" id="PTHR21237:SF23">
    <property type="entry name" value="GRPE PROTEIN HOMOLOG, MITOCHONDRIAL"/>
    <property type="match status" value="1"/>
</dbReference>
<comment type="similarity">
    <text evidence="1 3 4">Belongs to the GrpE family.</text>
</comment>
<dbReference type="SUPFAM" id="SSF51064">
    <property type="entry name" value="Head domain of nucleotide exchange factor GrpE"/>
    <property type="match status" value="1"/>
</dbReference>
<keyword evidence="3" id="KW-0346">Stress response</keyword>
<feature type="coiled-coil region" evidence="5">
    <location>
        <begin position="1"/>
        <end position="82"/>
    </location>
</feature>
<name>A0ABU0NEC2_9MOLU</name>
<dbReference type="RefSeq" id="WP_307444771.1">
    <property type="nucleotide sequence ID" value="NZ_JAUSWP010000003.1"/>
</dbReference>
<evidence type="ECO:0000256" key="1">
    <source>
        <dbReference type="ARBA" id="ARBA00009054"/>
    </source>
</evidence>
<dbReference type="PANTHER" id="PTHR21237">
    <property type="entry name" value="GRPE PROTEIN"/>
    <property type="match status" value="1"/>
</dbReference>
<accession>A0ABU0NEC2</accession>
<evidence type="ECO:0000313" key="7">
    <source>
        <dbReference type="Proteomes" id="UP001236620"/>
    </source>
</evidence>
<sequence>MAKHKSKKDEILKILDSLTKEQADKVNEYIKIIKSKKDELVEENKKLKEEIDYTKQLNVADIANLTKKYNQKELEIKKYGASKLAKDMIQPIELLKKVINSPINNDAVKPYVMGFEMISNQLVQSLESNNIKPMNTQVGEMFDSTKQEATEVVENTEFESNRIVAVLSEGYMIHDRVLSYALVKVAK</sequence>
<keyword evidence="2 3" id="KW-0143">Chaperone</keyword>
<protein>
    <recommendedName>
        <fullName evidence="3">Protein GrpE</fullName>
    </recommendedName>
    <alternativeName>
        <fullName evidence="3">HSP-70 cofactor</fullName>
    </alternativeName>
</protein>
<evidence type="ECO:0000256" key="5">
    <source>
        <dbReference type="SAM" id="Coils"/>
    </source>
</evidence>
<evidence type="ECO:0000256" key="2">
    <source>
        <dbReference type="ARBA" id="ARBA00023186"/>
    </source>
</evidence>
<evidence type="ECO:0000313" key="6">
    <source>
        <dbReference type="EMBL" id="MDQ0567791.1"/>
    </source>
</evidence>
<dbReference type="PRINTS" id="PR00773">
    <property type="entry name" value="GRPEPROTEIN"/>
</dbReference>
<comment type="caution">
    <text evidence="6">The sequence shown here is derived from an EMBL/GenBank/DDBJ whole genome shotgun (WGS) entry which is preliminary data.</text>
</comment>
<dbReference type="InterPro" id="IPR009012">
    <property type="entry name" value="GrpE_head"/>
</dbReference>
<comment type="subcellular location">
    <subcellularLocation>
        <location evidence="3">Cytoplasm</location>
    </subcellularLocation>
</comment>
<reference evidence="6" key="1">
    <citation type="submission" date="2023-07" db="EMBL/GenBank/DDBJ databases">
        <title>Genomic Encyclopedia of Type Strains, Phase IV (KMG-IV): sequencing the most valuable type-strain genomes for metagenomic binning, comparative biology and taxonomic classification.</title>
        <authorList>
            <person name="Goeker M."/>
        </authorList>
    </citation>
    <scope>NUCLEOTIDE SEQUENCE [LARGE SCALE GENOMIC DNA]</scope>
    <source>
        <strain evidence="6">DSM 22019</strain>
    </source>
</reference>
<evidence type="ECO:0000256" key="3">
    <source>
        <dbReference type="HAMAP-Rule" id="MF_01151"/>
    </source>
</evidence>